<gene>
    <name evidence="2" type="primary">P0507H06.33</name>
</gene>
<accession>Q5QN16</accession>
<feature type="region of interest" description="Disordered" evidence="1">
    <location>
        <begin position="1"/>
        <end position="35"/>
    </location>
</feature>
<dbReference type="AlphaFoldDB" id="Q5QN16"/>
<proteinExistence type="predicted"/>
<organism evidence="2">
    <name type="scientific">Oryza sativa subsp. japonica</name>
    <name type="common">Rice</name>
    <dbReference type="NCBI Taxonomy" id="39947"/>
    <lineage>
        <taxon>Eukaryota</taxon>
        <taxon>Viridiplantae</taxon>
        <taxon>Streptophyta</taxon>
        <taxon>Embryophyta</taxon>
        <taxon>Tracheophyta</taxon>
        <taxon>Spermatophyta</taxon>
        <taxon>Magnoliopsida</taxon>
        <taxon>Liliopsida</taxon>
        <taxon>Poales</taxon>
        <taxon>Poaceae</taxon>
        <taxon>BOP clade</taxon>
        <taxon>Oryzoideae</taxon>
        <taxon>Oryzeae</taxon>
        <taxon>Oryzinae</taxon>
        <taxon>Oryza</taxon>
        <taxon>Oryza sativa</taxon>
    </lineage>
</organism>
<reference evidence="2" key="1">
    <citation type="journal article" date="2002" name="Nature">
        <title>The genome sequence and structure of rice chromosome 1.</title>
        <authorList>
            <person name="Sasaki T."/>
            <person name="Matsumoto T."/>
            <person name="Yamamoto K."/>
            <person name="Sakata K."/>
            <person name="Baba T."/>
            <person name="Katayose Y."/>
            <person name="Wu J."/>
            <person name="Niimura Y."/>
            <person name="Cheng Z."/>
            <person name="Nagamura Y."/>
            <person name="Antonio B.A."/>
            <person name="Kanamori H."/>
            <person name="Hosokawa S."/>
            <person name="Masukawa M."/>
            <person name="Arikawa K."/>
            <person name="Chiden Y."/>
            <person name="Hayashi M."/>
            <person name="Okamoto M."/>
            <person name="Ando T."/>
            <person name="Aoki H."/>
            <person name="Arita K."/>
            <person name="Hamada M."/>
            <person name="Harada C."/>
            <person name="Hijishita S."/>
            <person name="Honda M."/>
            <person name="Ichikawa Y."/>
            <person name="Idonuma A."/>
            <person name="Iijima M."/>
            <person name="Ikeda M."/>
            <person name="Ikeno M."/>
            <person name="Itoh S."/>
            <person name="Itoh T."/>
            <person name="Itoh Y."/>
            <person name="Itoh Y."/>
            <person name="Iwabuchi A."/>
            <person name="Kamiya K."/>
            <person name="Karasawa W."/>
            <person name="Katagiri S."/>
            <person name="Kikuta A."/>
            <person name="Kobayashi N."/>
            <person name="Kono I."/>
            <person name="Machita K."/>
            <person name="Maehara T."/>
            <person name="Mizuno H."/>
            <person name="Mizubayashi T."/>
            <person name="Mukai Y."/>
            <person name="Nagasaki H."/>
            <person name="Nakashima M."/>
            <person name="Nakama Y."/>
            <person name="Nakamichi Y."/>
            <person name="Nakamura M."/>
            <person name="Namiki N."/>
            <person name="Negishi M."/>
            <person name="Ohta I."/>
            <person name="Ono N."/>
            <person name="Saji S."/>
            <person name="Sakai K."/>
            <person name="Shibata M."/>
            <person name="Shimokawa T."/>
            <person name="Shomura A."/>
            <person name="Song J."/>
            <person name="Takazaki Y."/>
            <person name="Terasawa K."/>
            <person name="Tsuji K."/>
            <person name="Waki K."/>
            <person name="Yamagata H."/>
            <person name="Yamane H."/>
            <person name="Yoshiki S."/>
            <person name="Yoshihara R."/>
            <person name="Yukawa K."/>
            <person name="Zhong H."/>
            <person name="Iwama H."/>
            <person name="Endo T."/>
            <person name="Ito H."/>
            <person name="Hahn J.H."/>
            <person name="Kim H.I."/>
            <person name="Eun M.Y."/>
            <person name="Yano M."/>
            <person name="Jiang J."/>
            <person name="Gojobori T."/>
        </authorList>
    </citation>
    <scope>NUCLEOTIDE SEQUENCE [LARGE SCALE GENOMIC DNA]</scope>
</reference>
<protein>
    <submittedName>
        <fullName evidence="2">Uncharacterized protein</fullName>
    </submittedName>
</protein>
<dbReference type="Proteomes" id="UP000817658">
    <property type="component" value="Chromosome 1"/>
</dbReference>
<dbReference type="EMBL" id="AP003144">
    <property type="protein sequence ID" value="BAD73191.1"/>
    <property type="molecule type" value="Genomic_DNA"/>
</dbReference>
<evidence type="ECO:0000256" key="1">
    <source>
        <dbReference type="SAM" id="MobiDB-lite"/>
    </source>
</evidence>
<sequence>MSPKDIRPNAARTGGGFYPRGQGHSYPTRLHPRPIAIPNREGMKRRQRRKNSFHKKIYYVPIER</sequence>
<evidence type="ECO:0000313" key="2">
    <source>
        <dbReference type="EMBL" id="BAD73191.1"/>
    </source>
</evidence>
<name>Q5QN16_ORYSJ</name>